<dbReference type="OrthoDB" id="3364886at2759"/>
<evidence type="ECO:0008006" key="5">
    <source>
        <dbReference type="Google" id="ProtNLM"/>
    </source>
</evidence>
<feature type="compositionally biased region" description="Polar residues" evidence="1">
    <location>
        <begin position="465"/>
        <end position="476"/>
    </location>
</feature>
<dbReference type="Proteomes" id="UP000559256">
    <property type="component" value="Unassembled WGS sequence"/>
</dbReference>
<sequence length="732" mass="80301">MATTLTTLLPSNSFLLAYSLPLFFSSLVLTFAGAFLTLDRTRSFAPRYDAIPGSFVTPTKRKFQFVLEGGIGGLLIGYSFGLHLSTFLALLIPNKNPNLSSLSEKSFLATWLLSSLLTTFLGGRYKYAALALAGLTGGVAFSLSLCVIIHPSFLTRIVFTCVITPILTVLALLPLQRFQRPSLRMAASSIGAFGLVVSIALLSKIPSWANVWSRYWLKASEEWGGAKERGLSAGFCLFLLAGVGSDWLLSRFVGECPDEKWDTYLANYTSNLPNRAGTFKPFESFWDRWFSSKPKTPLSGDLEFDRDKDILFPEDPKSPRHHKHQLGPGFPGSRSQSSNSNPKPWSSTRFSNNSNSWSGAFSATSTIVEDEETSDFEKLKPKDSEKDILDNIPSLGYAPWSTRSPPAFLSKSHSKSKAQAKGGKKSKKARKREAIKFGGDYSSSEDGSGSDSDEYPLKKHPRPMAQQSPSMASMTTLVGAPPSPSPSPNLNSPFSNSPFTPGLGKALGKKQSMGFQPRPRDDISLKEEIDYEKEVEKLRGYKRRSQASSSPRSTSRDKEVPEYSDYESDITSLRQDRERRDEKEWTPAFLKAQRQQSASGVSGLSGGSGASQASGSTLVSSAPTTFSGSLLPLGTSPAGMGIVPATPSLIRALDRVAMAQKDAYPSVSVAPASLPRVEEEDKHKHAETTPTRVHRDQDQEEDTRTKKERKQEPGHGWENFWRDVKDKAQAHS</sequence>
<feature type="transmembrane region" description="Helical" evidence="2">
    <location>
        <begin position="70"/>
        <end position="93"/>
    </location>
</feature>
<feature type="region of interest" description="Disordered" evidence="1">
    <location>
        <begin position="310"/>
        <end position="351"/>
    </location>
</feature>
<feature type="transmembrane region" description="Helical" evidence="2">
    <location>
        <begin position="187"/>
        <end position="209"/>
    </location>
</feature>
<feature type="compositionally biased region" description="Basic residues" evidence="1">
    <location>
        <begin position="412"/>
        <end position="433"/>
    </location>
</feature>
<feature type="transmembrane region" description="Helical" evidence="2">
    <location>
        <begin position="15"/>
        <end position="38"/>
    </location>
</feature>
<dbReference type="EMBL" id="JAACJM010000175">
    <property type="protein sequence ID" value="KAF5340491.1"/>
    <property type="molecule type" value="Genomic_DNA"/>
</dbReference>
<feature type="transmembrane region" description="Helical" evidence="2">
    <location>
        <begin position="130"/>
        <end position="151"/>
    </location>
</feature>
<keyword evidence="4" id="KW-1185">Reference proteome</keyword>
<feature type="compositionally biased region" description="Basic and acidic residues" evidence="1">
    <location>
        <begin position="574"/>
        <end position="585"/>
    </location>
</feature>
<feature type="compositionally biased region" description="Low complexity" evidence="1">
    <location>
        <begin position="436"/>
        <end position="450"/>
    </location>
</feature>
<organism evidence="3 4">
    <name type="scientific">Tetrapyrgos nigripes</name>
    <dbReference type="NCBI Taxonomy" id="182062"/>
    <lineage>
        <taxon>Eukaryota</taxon>
        <taxon>Fungi</taxon>
        <taxon>Dikarya</taxon>
        <taxon>Basidiomycota</taxon>
        <taxon>Agaricomycotina</taxon>
        <taxon>Agaricomycetes</taxon>
        <taxon>Agaricomycetidae</taxon>
        <taxon>Agaricales</taxon>
        <taxon>Marasmiineae</taxon>
        <taxon>Marasmiaceae</taxon>
        <taxon>Tetrapyrgos</taxon>
    </lineage>
</organism>
<evidence type="ECO:0000313" key="4">
    <source>
        <dbReference type="Proteomes" id="UP000559256"/>
    </source>
</evidence>
<feature type="compositionally biased region" description="Basic and acidic residues" evidence="1">
    <location>
        <begin position="375"/>
        <end position="389"/>
    </location>
</feature>
<feature type="compositionally biased region" description="Basic and acidic residues" evidence="1">
    <location>
        <begin position="676"/>
        <end position="732"/>
    </location>
</feature>
<protein>
    <recommendedName>
        <fullName evidence="5">DUF4203 domain-containing protein</fullName>
    </recommendedName>
</protein>
<evidence type="ECO:0000256" key="1">
    <source>
        <dbReference type="SAM" id="MobiDB-lite"/>
    </source>
</evidence>
<feature type="region of interest" description="Disordered" evidence="1">
    <location>
        <begin position="366"/>
        <end position="629"/>
    </location>
</feature>
<dbReference type="AlphaFoldDB" id="A0A8H5CEX2"/>
<feature type="transmembrane region" description="Helical" evidence="2">
    <location>
        <begin position="105"/>
        <end position="123"/>
    </location>
</feature>
<keyword evidence="2" id="KW-0812">Transmembrane</keyword>
<feature type="compositionally biased region" description="Low complexity" evidence="1">
    <location>
        <begin position="488"/>
        <end position="501"/>
    </location>
</feature>
<evidence type="ECO:0000256" key="2">
    <source>
        <dbReference type="SAM" id="Phobius"/>
    </source>
</evidence>
<feature type="compositionally biased region" description="Basic and acidic residues" evidence="1">
    <location>
        <begin position="518"/>
        <end position="539"/>
    </location>
</feature>
<evidence type="ECO:0000313" key="3">
    <source>
        <dbReference type="EMBL" id="KAF5340491.1"/>
    </source>
</evidence>
<feature type="transmembrane region" description="Helical" evidence="2">
    <location>
        <begin position="157"/>
        <end position="175"/>
    </location>
</feature>
<keyword evidence="2" id="KW-1133">Transmembrane helix</keyword>
<gene>
    <name evidence="3" type="ORF">D9758_014566</name>
</gene>
<feature type="region of interest" description="Disordered" evidence="1">
    <location>
        <begin position="664"/>
        <end position="732"/>
    </location>
</feature>
<name>A0A8H5CEX2_9AGAR</name>
<comment type="caution">
    <text evidence="3">The sequence shown here is derived from an EMBL/GenBank/DDBJ whole genome shotgun (WGS) entry which is preliminary data.</text>
</comment>
<keyword evidence="2" id="KW-0472">Membrane</keyword>
<feature type="compositionally biased region" description="Polar residues" evidence="1">
    <location>
        <begin position="333"/>
        <end position="351"/>
    </location>
</feature>
<reference evidence="3 4" key="1">
    <citation type="journal article" date="2020" name="ISME J.">
        <title>Uncovering the hidden diversity of litter-decomposition mechanisms in mushroom-forming fungi.</title>
        <authorList>
            <person name="Floudas D."/>
            <person name="Bentzer J."/>
            <person name="Ahren D."/>
            <person name="Johansson T."/>
            <person name="Persson P."/>
            <person name="Tunlid A."/>
        </authorList>
    </citation>
    <scope>NUCLEOTIDE SEQUENCE [LARGE SCALE GENOMIC DNA]</scope>
    <source>
        <strain evidence="3 4">CBS 291.85</strain>
    </source>
</reference>
<accession>A0A8H5CEX2</accession>
<feature type="compositionally biased region" description="Polar residues" evidence="1">
    <location>
        <begin position="617"/>
        <end position="628"/>
    </location>
</feature>
<proteinExistence type="predicted"/>